<keyword evidence="7" id="KW-1005">Bacterial flagellum biogenesis</keyword>
<gene>
    <name evidence="11" type="ORF">GCM10007350_20560</name>
</gene>
<evidence type="ECO:0000256" key="6">
    <source>
        <dbReference type="ARBA" id="ARBA00022500"/>
    </source>
</evidence>
<evidence type="ECO:0000256" key="4">
    <source>
        <dbReference type="ARBA" id="ARBA00022448"/>
    </source>
</evidence>
<proteinExistence type="inferred from homology"/>
<sequence>MTQARTVLSLARLVALRDVEVDRLTADVAQKEALRQRYHHNLDRMAQLCADSAATGSLPPSLSLNCGNYKQAVFDMMAAHQRDLALHEADMAVTQRALQAASLKRETLDRVREQHSAVLQVEQDRREQKRQDELATQAWYRQRAS</sequence>
<dbReference type="InterPro" id="IPR012823">
    <property type="entry name" value="Flagell_FliJ"/>
</dbReference>
<dbReference type="NCBIfam" id="TIGR02473">
    <property type="entry name" value="flagell_FliJ"/>
    <property type="match status" value="1"/>
</dbReference>
<accession>A0ABQ3H3L0</accession>
<evidence type="ECO:0000256" key="9">
    <source>
        <dbReference type="ARBA" id="ARBA00023136"/>
    </source>
</evidence>
<dbReference type="RefSeq" id="WP_189460473.1">
    <property type="nucleotide sequence ID" value="NZ_BMYO01000005.1"/>
</dbReference>
<evidence type="ECO:0000313" key="11">
    <source>
        <dbReference type="EMBL" id="GHD63347.1"/>
    </source>
</evidence>
<dbReference type="EMBL" id="BMYO01000005">
    <property type="protein sequence ID" value="GHD63347.1"/>
    <property type="molecule type" value="Genomic_DNA"/>
</dbReference>
<comment type="caution">
    <text evidence="11">The sequence shown here is derived from an EMBL/GenBank/DDBJ whole genome shotgun (WGS) entry which is preliminary data.</text>
</comment>
<evidence type="ECO:0000256" key="3">
    <source>
        <dbReference type="ARBA" id="ARBA00020392"/>
    </source>
</evidence>
<name>A0ABQ3H3L0_9NEIS</name>
<organism evidence="11 12">
    <name type="scientific">Jeongeupia chitinilytica</name>
    <dbReference type="NCBI Taxonomy" id="1041641"/>
    <lineage>
        <taxon>Bacteria</taxon>
        <taxon>Pseudomonadati</taxon>
        <taxon>Pseudomonadota</taxon>
        <taxon>Betaproteobacteria</taxon>
        <taxon>Neisseriales</taxon>
        <taxon>Chitinibacteraceae</taxon>
        <taxon>Jeongeupia</taxon>
    </lineage>
</organism>
<dbReference type="InterPro" id="IPR053716">
    <property type="entry name" value="Flag_assembly_chemotaxis_eff"/>
</dbReference>
<evidence type="ECO:0000256" key="10">
    <source>
        <dbReference type="ARBA" id="ARBA00023225"/>
    </source>
</evidence>
<keyword evidence="5" id="KW-1003">Cell membrane</keyword>
<evidence type="ECO:0000256" key="8">
    <source>
        <dbReference type="ARBA" id="ARBA00022927"/>
    </source>
</evidence>
<evidence type="ECO:0000256" key="7">
    <source>
        <dbReference type="ARBA" id="ARBA00022795"/>
    </source>
</evidence>
<comment type="similarity">
    <text evidence="2">Belongs to the FliJ family.</text>
</comment>
<keyword evidence="8" id="KW-0653">Protein transport</keyword>
<keyword evidence="6" id="KW-0145">Chemotaxis</keyword>
<keyword evidence="4" id="KW-0813">Transport</keyword>
<evidence type="ECO:0000256" key="5">
    <source>
        <dbReference type="ARBA" id="ARBA00022475"/>
    </source>
</evidence>
<keyword evidence="12" id="KW-1185">Reference proteome</keyword>
<comment type="subcellular location">
    <subcellularLocation>
        <location evidence="1">Cell membrane</location>
        <topology evidence="1">Peripheral membrane protein</topology>
        <orientation evidence="1">Cytoplasmic side</orientation>
    </subcellularLocation>
</comment>
<dbReference type="Pfam" id="PF02050">
    <property type="entry name" value="FliJ"/>
    <property type="match status" value="1"/>
</dbReference>
<evidence type="ECO:0000256" key="1">
    <source>
        <dbReference type="ARBA" id="ARBA00004413"/>
    </source>
</evidence>
<dbReference type="Proteomes" id="UP000604737">
    <property type="component" value="Unassembled WGS sequence"/>
</dbReference>
<dbReference type="Gene3D" id="1.10.287.1700">
    <property type="match status" value="1"/>
</dbReference>
<protein>
    <recommendedName>
        <fullName evidence="3">Flagellar FliJ protein</fullName>
    </recommendedName>
</protein>
<keyword evidence="9" id="KW-0472">Membrane</keyword>
<reference evidence="12" key="1">
    <citation type="journal article" date="2019" name="Int. J. Syst. Evol. Microbiol.">
        <title>The Global Catalogue of Microorganisms (GCM) 10K type strain sequencing project: providing services to taxonomists for standard genome sequencing and annotation.</title>
        <authorList>
            <consortium name="The Broad Institute Genomics Platform"/>
            <consortium name="The Broad Institute Genome Sequencing Center for Infectious Disease"/>
            <person name="Wu L."/>
            <person name="Ma J."/>
        </authorList>
    </citation>
    <scope>NUCLEOTIDE SEQUENCE [LARGE SCALE GENOMIC DNA]</scope>
    <source>
        <strain evidence="12">KCTC 23701</strain>
    </source>
</reference>
<evidence type="ECO:0000256" key="2">
    <source>
        <dbReference type="ARBA" id="ARBA00010004"/>
    </source>
</evidence>
<keyword evidence="10" id="KW-1006">Bacterial flagellum protein export</keyword>
<evidence type="ECO:0000313" key="12">
    <source>
        <dbReference type="Proteomes" id="UP000604737"/>
    </source>
</evidence>